<accession>A0A5C2S6V0</accession>
<name>A0A5C2S6V0_9APHY</name>
<dbReference type="EMBL" id="ML122273">
    <property type="protein sequence ID" value="RPD58784.1"/>
    <property type="molecule type" value="Genomic_DNA"/>
</dbReference>
<organism evidence="1 2">
    <name type="scientific">Lentinus tigrinus ALCF2SS1-6</name>
    <dbReference type="NCBI Taxonomy" id="1328759"/>
    <lineage>
        <taxon>Eukaryota</taxon>
        <taxon>Fungi</taxon>
        <taxon>Dikarya</taxon>
        <taxon>Basidiomycota</taxon>
        <taxon>Agaricomycotina</taxon>
        <taxon>Agaricomycetes</taxon>
        <taxon>Polyporales</taxon>
        <taxon>Polyporaceae</taxon>
        <taxon>Lentinus</taxon>
    </lineage>
</organism>
<gene>
    <name evidence="1" type="ORF">L227DRAFT_176954</name>
</gene>
<protein>
    <submittedName>
        <fullName evidence="1">Uncharacterized protein</fullName>
    </submittedName>
</protein>
<sequence length="65" mass="7478">MRAWLAREMVSAVTSDYHVQPNRPRSPIPLYVTHASHSDDSLPTGRALLKVNHASRYRQMRSLTF</sequence>
<evidence type="ECO:0000313" key="1">
    <source>
        <dbReference type="EMBL" id="RPD58784.1"/>
    </source>
</evidence>
<dbReference type="Proteomes" id="UP000313359">
    <property type="component" value="Unassembled WGS sequence"/>
</dbReference>
<proteinExistence type="predicted"/>
<evidence type="ECO:0000313" key="2">
    <source>
        <dbReference type="Proteomes" id="UP000313359"/>
    </source>
</evidence>
<keyword evidence="2" id="KW-1185">Reference proteome</keyword>
<reference evidence="1" key="1">
    <citation type="journal article" date="2018" name="Genome Biol. Evol.">
        <title>Genomics and development of Lentinus tigrinus, a white-rot wood-decaying mushroom with dimorphic fruiting bodies.</title>
        <authorList>
            <person name="Wu B."/>
            <person name="Xu Z."/>
            <person name="Knudson A."/>
            <person name="Carlson A."/>
            <person name="Chen N."/>
            <person name="Kovaka S."/>
            <person name="LaButti K."/>
            <person name="Lipzen A."/>
            <person name="Pennachio C."/>
            <person name="Riley R."/>
            <person name="Schakwitz W."/>
            <person name="Umezawa K."/>
            <person name="Ohm R.A."/>
            <person name="Grigoriev I.V."/>
            <person name="Nagy L.G."/>
            <person name="Gibbons J."/>
            <person name="Hibbett D."/>
        </authorList>
    </citation>
    <scope>NUCLEOTIDE SEQUENCE [LARGE SCALE GENOMIC DNA]</scope>
    <source>
        <strain evidence="1">ALCF2SS1-6</strain>
    </source>
</reference>
<dbReference type="AlphaFoldDB" id="A0A5C2S6V0"/>